<dbReference type="GO" id="GO:0016151">
    <property type="term" value="F:nickel cation binding"/>
    <property type="evidence" value="ECO:0007669"/>
    <property type="project" value="InterPro"/>
</dbReference>
<organism evidence="4 5">
    <name type="scientific">Boletus reticuloceps</name>
    <dbReference type="NCBI Taxonomy" id="495285"/>
    <lineage>
        <taxon>Eukaryota</taxon>
        <taxon>Fungi</taxon>
        <taxon>Dikarya</taxon>
        <taxon>Basidiomycota</taxon>
        <taxon>Agaricomycotina</taxon>
        <taxon>Agaricomycetes</taxon>
        <taxon>Agaricomycetidae</taxon>
        <taxon>Boletales</taxon>
        <taxon>Boletineae</taxon>
        <taxon>Boletaceae</taxon>
        <taxon>Boletoideae</taxon>
        <taxon>Boletus</taxon>
    </lineage>
</organism>
<evidence type="ECO:0000256" key="1">
    <source>
        <dbReference type="ARBA" id="ARBA00022988"/>
    </source>
</evidence>
<dbReference type="PANTHER" id="PTHR33620">
    <property type="entry name" value="UREASE ACCESSORY PROTEIN F"/>
    <property type="match status" value="1"/>
</dbReference>
<name>A0A8I2YY09_9AGAM</name>
<dbReference type="Proteomes" id="UP000683000">
    <property type="component" value="Unassembled WGS sequence"/>
</dbReference>
<evidence type="ECO:0000313" key="4">
    <source>
        <dbReference type="EMBL" id="KAG6378607.1"/>
    </source>
</evidence>
<dbReference type="InterPro" id="IPR038277">
    <property type="entry name" value="UreF_sf"/>
</dbReference>
<dbReference type="Gene3D" id="1.10.4190.10">
    <property type="entry name" value="Urease accessory protein UreF"/>
    <property type="match status" value="1"/>
</dbReference>
<keyword evidence="2" id="KW-0143">Chaperone</keyword>
<protein>
    <submittedName>
        <fullName evidence="4">UreF-domain-containing protein</fullName>
    </submittedName>
</protein>
<dbReference type="EMBL" id="JAGFBS010000006">
    <property type="protein sequence ID" value="KAG6378607.1"/>
    <property type="molecule type" value="Genomic_DNA"/>
</dbReference>
<sequence>MDEYVLLLLADSNLPTGSFVASSGLESYNTHGFLARPHSASLLAFIHDSLHSYAHSALPVVSDAHRLVAALTEPVDLRGPLAALMSLDAFYESITLSRVARRASTSQGVAILTLYSKAFAPPDTHPLASLVDQLKLAVRRGDTPGHLPLCWGVLTSVLHLSLDRAQHLTLFLHARSLLSAAVRMNTIGPYLAQQLLLRDIRPILDTLVTQCATISTAVFIDSNRDRPGTDELPLNGPANTWPLGEILAMRHDLQHSRIFNS</sequence>
<dbReference type="PIRSF" id="PIRSF009467">
    <property type="entry name" value="Ureas_acces_UreF"/>
    <property type="match status" value="1"/>
</dbReference>
<dbReference type="AlphaFoldDB" id="A0A8I2YY09"/>
<keyword evidence="1" id="KW-0996">Nickel insertion</keyword>
<proteinExistence type="inferred from homology"/>
<evidence type="ECO:0000256" key="2">
    <source>
        <dbReference type="ARBA" id="ARBA00023186"/>
    </source>
</evidence>
<reference evidence="4" key="1">
    <citation type="submission" date="2021-03" db="EMBL/GenBank/DDBJ databases">
        <title>Evolutionary innovations through gain and loss of genes in the ectomycorrhizal Boletales.</title>
        <authorList>
            <person name="Wu G."/>
            <person name="Miyauchi S."/>
            <person name="Morin E."/>
            <person name="Yang Z.-L."/>
            <person name="Xu J."/>
            <person name="Martin F.M."/>
        </authorList>
    </citation>
    <scope>NUCLEOTIDE SEQUENCE</scope>
    <source>
        <strain evidence="4">BR01</strain>
    </source>
</reference>
<dbReference type="OrthoDB" id="2550922at2759"/>
<keyword evidence="5" id="KW-1185">Reference proteome</keyword>
<dbReference type="PANTHER" id="PTHR33620:SF1">
    <property type="entry name" value="UREASE ACCESSORY PROTEIN F"/>
    <property type="match status" value="1"/>
</dbReference>
<comment type="similarity">
    <text evidence="3">Belongs to the UreF family.</text>
</comment>
<dbReference type="InterPro" id="IPR002639">
    <property type="entry name" value="UreF"/>
</dbReference>
<gene>
    <name evidence="4" type="ORF">JVT61DRAFT_12874</name>
</gene>
<dbReference type="Pfam" id="PF01730">
    <property type="entry name" value="UreF"/>
    <property type="match status" value="1"/>
</dbReference>
<accession>A0A8I2YY09</accession>
<evidence type="ECO:0000256" key="3">
    <source>
        <dbReference type="ARBA" id="ARBA00046339"/>
    </source>
</evidence>
<comment type="caution">
    <text evidence="4">The sequence shown here is derived from an EMBL/GenBank/DDBJ whole genome shotgun (WGS) entry which is preliminary data.</text>
</comment>
<evidence type="ECO:0000313" key="5">
    <source>
        <dbReference type="Proteomes" id="UP000683000"/>
    </source>
</evidence>